<reference evidence="13 14" key="1">
    <citation type="journal article" date="2004" name="Science">
        <title>The genome of the diatom Thalassiosira pseudonana: ecology, evolution, and metabolism.</title>
        <authorList>
            <person name="Armbrust E.V."/>
            <person name="Berges J.A."/>
            <person name="Bowler C."/>
            <person name="Green B.R."/>
            <person name="Martinez D."/>
            <person name="Putnam N.H."/>
            <person name="Zhou S."/>
            <person name="Allen A.E."/>
            <person name="Apt K.E."/>
            <person name="Bechner M."/>
            <person name="Brzezinski M.A."/>
            <person name="Chaal B.K."/>
            <person name="Chiovitti A."/>
            <person name="Davis A.K."/>
            <person name="Demarest M.S."/>
            <person name="Detter J.C."/>
            <person name="Glavina T."/>
            <person name="Goodstein D."/>
            <person name="Hadi M.Z."/>
            <person name="Hellsten U."/>
            <person name="Hildebrand M."/>
            <person name="Jenkins B.D."/>
            <person name="Jurka J."/>
            <person name="Kapitonov V.V."/>
            <person name="Kroger N."/>
            <person name="Lau W.W."/>
            <person name="Lane T.W."/>
            <person name="Larimer F.W."/>
            <person name="Lippmeier J.C."/>
            <person name="Lucas S."/>
            <person name="Medina M."/>
            <person name="Montsant A."/>
            <person name="Obornik M."/>
            <person name="Parker M.S."/>
            <person name="Palenik B."/>
            <person name="Pazour G.J."/>
            <person name="Richardson P.M."/>
            <person name="Rynearson T.A."/>
            <person name="Saito M.A."/>
            <person name="Schwartz D.C."/>
            <person name="Thamatrakoln K."/>
            <person name="Valentin K."/>
            <person name="Vardi A."/>
            <person name="Wilkerson F.P."/>
            <person name="Rokhsar D.S."/>
        </authorList>
    </citation>
    <scope>NUCLEOTIDE SEQUENCE [LARGE SCALE GENOMIC DNA]</scope>
    <source>
        <strain evidence="13 14">CCMP1335</strain>
    </source>
</reference>
<evidence type="ECO:0000256" key="6">
    <source>
        <dbReference type="ARBA" id="ARBA00022853"/>
    </source>
</evidence>
<proteinExistence type="predicted"/>
<evidence type="ECO:0000259" key="11">
    <source>
        <dbReference type="PROSITE" id="PS50280"/>
    </source>
</evidence>
<comment type="catalytic activity">
    <reaction evidence="10">
        <text>N(6),N(6)-dimethyl-L-lysyl(4)-[histone H3] + S-adenosyl-L-methionine = N(6),N(6),N(6)-trimethyl-L-lysyl(4)-[histone H3] + S-adenosyl-L-homocysteine + H(+)</text>
        <dbReference type="Rhea" id="RHEA:60272"/>
        <dbReference type="Rhea" id="RHEA-COMP:15537"/>
        <dbReference type="Rhea" id="RHEA-COMP:15540"/>
        <dbReference type="ChEBI" id="CHEBI:15378"/>
        <dbReference type="ChEBI" id="CHEBI:57856"/>
        <dbReference type="ChEBI" id="CHEBI:59789"/>
        <dbReference type="ChEBI" id="CHEBI:61961"/>
        <dbReference type="ChEBI" id="CHEBI:61976"/>
    </reaction>
</comment>
<dbReference type="OMA" id="EYECRCG"/>
<sequence>EKGAVTGRAVRASQRRMLKSLASLGDASKTVDRLVSRDREERLRFDKSLIHGWGVFAEEAINAGDMIIEYRGELIGNAVADKRELEYERAKIGSDYMFRIDEFWVCDATKLGNVARFINASCCPNCYTKIITANETKRIVIFAKKNIQRGEELCYDYKFQMEHEKEKRIPCYCGSSECRGFMNWVSVLV</sequence>
<gene>
    <name evidence="13" type="ORF">THAPSDRAFT_35182</name>
</gene>
<dbReference type="InterPro" id="IPR044570">
    <property type="entry name" value="Set1-like"/>
</dbReference>
<comment type="catalytic activity">
    <reaction evidence="9">
        <text>N(6)-methyl-L-lysyl(4)-[histone H3] + S-adenosyl-L-methionine = N(6),N(6)-dimethyl-L-lysyl(4)-[histone H3] + S-adenosyl-L-homocysteine + H(+)</text>
        <dbReference type="Rhea" id="RHEA:60268"/>
        <dbReference type="Rhea" id="RHEA-COMP:15540"/>
        <dbReference type="Rhea" id="RHEA-COMP:15543"/>
        <dbReference type="ChEBI" id="CHEBI:15378"/>
        <dbReference type="ChEBI" id="CHEBI:57856"/>
        <dbReference type="ChEBI" id="CHEBI:59789"/>
        <dbReference type="ChEBI" id="CHEBI:61929"/>
        <dbReference type="ChEBI" id="CHEBI:61976"/>
    </reaction>
</comment>
<keyword evidence="7" id="KW-0539">Nucleus</keyword>
<dbReference type="PROSITE" id="PS50868">
    <property type="entry name" value="POST_SET"/>
    <property type="match status" value="1"/>
</dbReference>
<comment type="subcellular location">
    <subcellularLocation>
        <location evidence="1">Nucleus</location>
    </subcellularLocation>
</comment>
<evidence type="ECO:0000313" key="13">
    <source>
        <dbReference type="EMBL" id="EED91469.1"/>
    </source>
</evidence>
<feature type="domain" description="Post-SET" evidence="12">
    <location>
        <begin position="167"/>
        <end position="183"/>
    </location>
</feature>
<reference evidence="13 14" key="2">
    <citation type="journal article" date="2008" name="Nature">
        <title>The Phaeodactylum genome reveals the evolutionary history of diatom genomes.</title>
        <authorList>
            <person name="Bowler C."/>
            <person name="Allen A.E."/>
            <person name="Badger J.H."/>
            <person name="Grimwood J."/>
            <person name="Jabbari K."/>
            <person name="Kuo A."/>
            <person name="Maheswari U."/>
            <person name="Martens C."/>
            <person name="Maumus F."/>
            <person name="Otillar R.P."/>
            <person name="Rayko E."/>
            <person name="Salamov A."/>
            <person name="Vandepoele K."/>
            <person name="Beszteri B."/>
            <person name="Gruber A."/>
            <person name="Heijde M."/>
            <person name="Katinka M."/>
            <person name="Mock T."/>
            <person name="Valentin K."/>
            <person name="Verret F."/>
            <person name="Berges J.A."/>
            <person name="Brownlee C."/>
            <person name="Cadoret J.P."/>
            <person name="Chiovitti A."/>
            <person name="Choi C.J."/>
            <person name="Coesel S."/>
            <person name="De Martino A."/>
            <person name="Detter J.C."/>
            <person name="Durkin C."/>
            <person name="Falciatore A."/>
            <person name="Fournet J."/>
            <person name="Haruta M."/>
            <person name="Huysman M.J."/>
            <person name="Jenkins B.D."/>
            <person name="Jiroutova K."/>
            <person name="Jorgensen R.E."/>
            <person name="Joubert Y."/>
            <person name="Kaplan A."/>
            <person name="Kroger N."/>
            <person name="Kroth P.G."/>
            <person name="La Roche J."/>
            <person name="Lindquist E."/>
            <person name="Lommer M."/>
            <person name="Martin-Jezequel V."/>
            <person name="Lopez P.J."/>
            <person name="Lucas S."/>
            <person name="Mangogna M."/>
            <person name="McGinnis K."/>
            <person name="Medlin L.K."/>
            <person name="Montsant A."/>
            <person name="Oudot-Le Secq M.P."/>
            <person name="Napoli C."/>
            <person name="Obornik M."/>
            <person name="Parker M.S."/>
            <person name="Petit J.L."/>
            <person name="Porcel B.M."/>
            <person name="Poulsen N."/>
            <person name="Robison M."/>
            <person name="Rychlewski L."/>
            <person name="Rynearson T.A."/>
            <person name="Schmutz J."/>
            <person name="Shapiro H."/>
            <person name="Siaut M."/>
            <person name="Stanley M."/>
            <person name="Sussman M.R."/>
            <person name="Taylor A.R."/>
            <person name="Vardi A."/>
            <person name="von Dassow P."/>
            <person name="Vyverman W."/>
            <person name="Willis A."/>
            <person name="Wyrwicz L.S."/>
            <person name="Rokhsar D.S."/>
            <person name="Weissenbach J."/>
            <person name="Armbrust E.V."/>
            <person name="Green B.R."/>
            <person name="Van de Peer Y."/>
            <person name="Grigoriev I.V."/>
        </authorList>
    </citation>
    <scope>NUCLEOTIDE SEQUENCE [LARGE SCALE GENOMIC DNA]</scope>
    <source>
        <strain evidence="13 14">CCMP1335</strain>
    </source>
</reference>
<dbReference type="GO" id="GO:0032259">
    <property type="term" value="P:methylation"/>
    <property type="evidence" value="ECO:0007669"/>
    <property type="project" value="UniProtKB-KW"/>
</dbReference>
<evidence type="ECO:0000313" key="14">
    <source>
        <dbReference type="Proteomes" id="UP000001449"/>
    </source>
</evidence>
<dbReference type="Pfam" id="PF00856">
    <property type="entry name" value="SET"/>
    <property type="match status" value="1"/>
</dbReference>
<dbReference type="GO" id="GO:0140999">
    <property type="term" value="F:histone H3K4 trimethyltransferase activity"/>
    <property type="evidence" value="ECO:0007669"/>
    <property type="project" value="UniProtKB-EC"/>
</dbReference>
<protein>
    <recommendedName>
        <fullName evidence="2">[histone H3]-lysine(4) N-trimethyltransferase</fullName>
        <ecNumber evidence="2">2.1.1.354</ecNumber>
    </recommendedName>
</protein>
<dbReference type="CDD" id="cd10518">
    <property type="entry name" value="SET_SETD1-like"/>
    <property type="match status" value="1"/>
</dbReference>
<keyword evidence="4" id="KW-0808">Transferase</keyword>
<evidence type="ECO:0000256" key="4">
    <source>
        <dbReference type="ARBA" id="ARBA00022679"/>
    </source>
</evidence>
<evidence type="ECO:0000256" key="9">
    <source>
        <dbReference type="ARBA" id="ARBA00047583"/>
    </source>
</evidence>
<dbReference type="SUPFAM" id="SSF82199">
    <property type="entry name" value="SET domain"/>
    <property type="match status" value="1"/>
</dbReference>
<comment type="catalytic activity">
    <reaction evidence="8">
        <text>L-lysyl(4)-[histone H3] + 3 S-adenosyl-L-methionine = N(6),N(6),N(6)-trimethyl-L-lysyl(4)-[histone H3] + 3 S-adenosyl-L-homocysteine + 3 H(+)</text>
        <dbReference type="Rhea" id="RHEA:60260"/>
        <dbReference type="Rhea" id="RHEA-COMP:15537"/>
        <dbReference type="Rhea" id="RHEA-COMP:15547"/>
        <dbReference type="ChEBI" id="CHEBI:15378"/>
        <dbReference type="ChEBI" id="CHEBI:29969"/>
        <dbReference type="ChEBI" id="CHEBI:57856"/>
        <dbReference type="ChEBI" id="CHEBI:59789"/>
        <dbReference type="ChEBI" id="CHEBI:61961"/>
        <dbReference type="EC" id="2.1.1.354"/>
    </reaction>
</comment>
<dbReference type="RefSeq" id="XP_002291362.1">
    <property type="nucleotide sequence ID" value="XM_002291326.1"/>
</dbReference>
<evidence type="ECO:0000256" key="2">
    <source>
        <dbReference type="ARBA" id="ARBA00012182"/>
    </source>
</evidence>
<dbReference type="EMBL" id="CM000643">
    <property type="protein sequence ID" value="EED91469.1"/>
    <property type="molecule type" value="Genomic_DNA"/>
</dbReference>
<evidence type="ECO:0000259" key="12">
    <source>
        <dbReference type="PROSITE" id="PS50868"/>
    </source>
</evidence>
<evidence type="ECO:0000256" key="3">
    <source>
        <dbReference type="ARBA" id="ARBA00022603"/>
    </source>
</evidence>
<dbReference type="HOGENOM" id="CLU_020840_9_0_1"/>
<name>B8C597_THAPS</name>
<keyword evidence="6" id="KW-0156">Chromatin regulator</keyword>
<evidence type="ECO:0000256" key="7">
    <source>
        <dbReference type="ARBA" id="ARBA00023242"/>
    </source>
</evidence>
<accession>B8C597</accession>
<evidence type="ECO:0000256" key="8">
    <source>
        <dbReference type="ARBA" id="ARBA00047571"/>
    </source>
</evidence>
<evidence type="ECO:0000256" key="5">
    <source>
        <dbReference type="ARBA" id="ARBA00022691"/>
    </source>
</evidence>
<dbReference type="STRING" id="35128.B8C597"/>
<dbReference type="Gene3D" id="2.170.270.10">
    <property type="entry name" value="SET domain"/>
    <property type="match status" value="1"/>
</dbReference>
<dbReference type="SMART" id="SM00508">
    <property type="entry name" value="PostSET"/>
    <property type="match status" value="1"/>
</dbReference>
<dbReference type="KEGG" id="tps:THAPSDRAFT_35182"/>
<feature type="non-terminal residue" evidence="13">
    <location>
        <position position="1"/>
    </location>
</feature>
<dbReference type="PANTHER" id="PTHR45814">
    <property type="entry name" value="HISTONE-LYSINE N-METHYLTRANSFERASE SETD1"/>
    <property type="match status" value="1"/>
</dbReference>
<dbReference type="eggNOG" id="KOG1080">
    <property type="taxonomic scope" value="Eukaryota"/>
</dbReference>
<feature type="domain" description="SET" evidence="11">
    <location>
        <begin position="41"/>
        <end position="158"/>
    </location>
</feature>
<dbReference type="InParanoid" id="B8C597"/>
<dbReference type="InterPro" id="IPR001214">
    <property type="entry name" value="SET_dom"/>
</dbReference>
<dbReference type="PaxDb" id="35128-Thaps35182"/>
<dbReference type="GeneID" id="7451162"/>
<keyword evidence="3" id="KW-0489">Methyltransferase</keyword>
<dbReference type="AlphaFoldDB" id="B8C597"/>
<keyword evidence="14" id="KW-1185">Reference proteome</keyword>
<dbReference type="EC" id="2.1.1.354" evidence="2"/>
<dbReference type="PANTHER" id="PTHR45814:SF2">
    <property type="entry name" value="HISTONE-LYSINE N-METHYLTRANSFERASE SETD1"/>
    <property type="match status" value="1"/>
</dbReference>
<dbReference type="SMART" id="SM00317">
    <property type="entry name" value="SET"/>
    <property type="match status" value="1"/>
</dbReference>
<evidence type="ECO:0000256" key="10">
    <source>
        <dbReference type="ARBA" id="ARBA00049129"/>
    </source>
</evidence>
<dbReference type="InterPro" id="IPR046341">
    <property type="entry name" value="SET_dom_sf"/>
</dbReference>
<evidence type="ECO:0000256" key="1">
    <source>
        <dbReference type="ARBA" id="ARBA00004123"/>
    </source>
</evidence>
<dbReference type="PROSITE" id="PS50280">
    <property type="entry name" value="SET"/>
    <property type="match status" value="1"/>
</dbReference>
<dbReference type="Proteomes" id="UP000001449">
    <property type="component" value="Chromosome 6"/>
</dbReference>
<dbReference type="GO" id="GO:0005634">
    <property type="term" value="C:nucleus"/>
    <property type="evidence" value="ECO:0007669"/>
    <property type="project" value="UniProtKB-SubCell"/>
</dbReference>
<organism evidence="13 14">
    <name type="scientific">Thalassiosira pseudonana</name>
    <name type="common">Marine diatom</name>
    <name type="synonym">Cyclotella nana</name>
    <dbReference type="NCBI Taxonomy" id="35128"/>
    <lineage>
        <taxon>Eukaryota</taxon>
        <taxon>Sar</taxon>
        <taxon>Stramenopiles</taxon>
        <taxon>Ochrophyta</taxon>
        <taxon>Bacillariophyta</taxon>
        <taxon>Coscinodiscophyceae</taxon>
        <taxon>Thalassiosirophycidae</taxon>
        <taxon>Thalassiosirales</taxon>
        <taxon>Thalassiosiraceae</taxon>
        <taxon>Thalassiosira</taxon>
    </lineage>
</organism>
<dbReference type="InterPro" id="IPR003616">
    <property type="entry name" value="Post-SET_dom"/>
</dbReference>
<keyword evidence="5" id="KW-0949">S-adenosyl-L-methionine</keyword>